<reference evidence="2" key="1">
    <citation type="submission" date="2020-08" db="EMBL/GenBank/DDBJ databases">
        <title>Multicomponent nature underlies the extraordinary mechanical properties of spider dragline silk.</title>
        <authorList>
            <person name="Kono N."/>
            <person name="Nakamura H."/>
            <person name="Mori M."/>
            <person name="Yoshida Y."/>
            <person name="Ohtoshi R."/>
            <person name="Malay A.D."/>
            <person name="Moran D.A.P."/>
            <person name="Tomita M."/>
            <person name="Numata K."/>
            <person name="Arakawa K."/>
        </authorList>
    </citation>
    <scope>NUCLEOTIDE SEQUENCE</scope>
</reference>
<evidence type="ECO:0000256" key="1">
    <source>
        <dbReference type="SAM" id="MobiDB-lite"/>
    </source>
</evidence>
<name>A0A8X6QMN1_NEPPI</name>
<evidence type="ECO:0000313" key="3">
    <source>
        <dbReference type="Proteomes" id="UP000887013"/>
    </source>
</evidence>
<feature type="compositionally biased region" description="Polar residues" evidence="1">
    <location>
        <begin position="45"/>
        <end position="54"/>
    </location>
</feature>
<feature type="compositionally biased region" description="Low complexity" evidence="1">
    <location>
        <begin position="55"/>
        <end position="73"/>
    </location>
</feature>
<feature type="region of interest" description="Disordered" evidence="1">
    <location>
        <begin position="45"/>
        <end position="79"/>
    </location>
</feature>
<dbReference type="Proteomes" id="UP000887013">
    <property type="component" value="Unassembled WGS sequence"/>
</dbReference>
<dbReference type="AlphaFoldDB" id="A0A8X6QMN1"/>
<protein>
    <submittedName>
        <fullName evidence="2">Uncharacterized protein</fullName>
    </submittedName>
</protein>
<sequence>MGYNPFAVELKRAGREGGLPSLNFSSRIRERTVLNSFPRLLTTGLQKAPTSNGMQQQSTPQQQTGKTSPTQQKISSEVQWKCSDKEPVKEYKTVKKPKLVSRFNSELLLTEFRKMSEDDFKTSCEDFDIPLHVPNANSLSKDANIYDLYNKLNVIRKKIAGIQK</sequence>
<evidence type="ECO:0000313" key="2">
    <source>
        <dbReference type="EMBL" id="GFU34254.1"/>
    </source>
</evidence>
<dbReference type="EMBL" id="BMAW01130256">
    <property type="protein sequence ID" value="GFU34254.1"/>
    <property type="molecule type" value="Genomic_DNA"/>
</dbReference>
<gene>
    <name evidence="2" type="ORF">NPIL_31941</name>
</gene>
<comment type="caution">
    <text evidence="2">The sequence shown here is derived from an EMBL/GenBank/DDBJ whole genome shotgun (WGS) entry which is preliminary data.</text>
</comment>
<proteinExistence type="predicted"/>
<organism evidence="2 3">
    <name type="scientific">Nephila pilipes</name>
    <name type="common">Giant wood spider</name>
    <name type="synonym">Nephila maculata</name>
    <dbReference type="NCBI Taxonomy" id="299642"/>
    <lineage>
        <taxon>Eukaryota</taxon>
        <taxon>Metazoa</taxon>
        <taxon>Ecdysozoa</taxon>
        <taxon>Arthropoda</taxon>
        <taxon>Chelicerata</taxon>
        <taxon>Arachnida</taxon>
        <taxon>Araneae</taxon>
        <taxon>Araneomorphae</taxon>
        <taxon>Entelegynae</taxon>
        <taxon>Araneoidea</taxon>
        <taxon>Nephilidae</taxon>
        <taxon>Nephila</taxon>
    </lineage>
</organism>
<keyword evidence="3" id="KW-1185">Reference proteome</keyword>
<accession>A0A8X6QMN1</accession>